<dbReference type="InterPro" id="IPR036352">
    <property type="entry name" value="Semap_dom_sf"/>
</dbReference>
<dbReference type="PANTHER" id="PTHR11036">
    <property type="entry name" value="SEMAPHORIN"/>
    <property type="match status" value="1"/>
</dbReference>
<proteinExistence type="predicted"/>
<dbReference type="GO" id="GO:0045499">
    <property type="term" value="F:chemorepellent activity"/>
    <property type="evidence" value="ECO:0007669"/>
    <property type="project" value="TreeGrafter"/>
</dbReference>
<name>A0A485P6M9_LYNPA</name>
<dbReference type="InterPro" id="IPR027231">
    <property type="entry name" value="Semaphorin"/>
</dbReference>
<dbReference type="GO" id="GO:0030335">
    <property type="term" value="P:positive regulation of cell migration"/>
    <property type="evidence" value="ECO:0007669"/>
    <property type="project" value="TreeGrafter"/>
</dbReference>
<dbReference type="GO" id="GO:0071526">
    <property type="term" value="P:semaphorin-plexin signaling pathway"/>
    <property type="evidence" value="ECO:0007669"/>
    <property type="project" value="TreeGrafter"/>
</dbReference>
<dbReference type="GO" id="GO:0005886">
    <property type="term" value="C:plasma membrane"/>
    <property type="evidence" value="ECO:0007669"/>
    <property type="project" value="TreeGrafter"/>
</dbReference>
<evidence type="ECO:0000313" key="5">
    <source>
        <dbReference type="Proteomes" id="UP000386466"/>
    </source>
</evidence>
<dbReference type="GO" id="GO:0007411">
    <property type="term" value="P:axon guidance"/>
    <property type="evidence" value="ECO:0007669"/>
    <property type="project" value="TreeGrafter"/>
</dbReference>
<dbReference type="PANTHER" id="PTHR11036:SF14">
    <property type="entry name" value="SEMAPHORIN-4B"/>
    <property type="match status" value="1"/>
</dbReference>
<dbReference type="InterPro" id="IPR015943">
    <property type="entry name" value="WD40/YVTN_repeat-like_dom_sf"/>
</dbReference>
<dbReference type="Proteomes" id="UP000386466">
    <property type="component" value="Unassembled WGS sequence"/>
</dbReference>
<accession>A0A485P6M9</accession>
<keyword evidence="5" id="KW-1185">Reference proteome</keyword>
<organism evidence="4 5">
    <name type="scientific">Lynx pardinus</name>
    <name type="common">Iberian lynx</name>
    <name type="synonym">Felis pardina</name>
    <dbReference type="NCBI Taxonomy" id="191816"/>
    <lineage>
        <taxon>Eukaryota</taxon>
        <taxon>Metazoa</taxon>
        <taxon>Chordata</taxon>
        <taxon>Craniata</taxon>
        <taxon>Vertebrata</taxon>
        <taxon>Euteleostomi</taxon>
        <taxon>Mammalia</taxon>
        <taxon>Eutheria</taxon>
        <taxon>Laurasiatheria</taxon>
        <taxon>Carnivora</taxon>
        <taxon>Feliformia</taxon>
        <taxon>Felidae</taxon>
        <taxon>Felinae</taxon>
        <taxon>Lynx</taxon>
    </lineage>
</organism>
<dbReference type="Gene3D" id="2.130.10.10">
    <property type="entry name" value="YVTN repeat-like/Quinoprotein amine dehydrogenase"/>
    <property type="match status" value="2"/>
</dbReference>
<sequence>MVFGSQFVNARSQAIPGSEKRPFLRFEAENISNYTALLLSRDGRTLYVGAREALFALNSSSSFLPGGEYQELLWSADADRKQQCSFKGKDPQVSLYLEATWAEGRLERCTGPGTEGGCGSRCDRKSVGFRGGRTWCQINVSFQQEQRLGGVGVLSPHRWCDGAELTDPGGVLARPLHPAFVASAYVPESLGSLQGDDDKIYFFFSETGQEFEFFENTIVSRIARICKVRDGPPRRPQRLLGYRIRKRQEMASPVLQEEQLG</sequence>
<keyword evidence="1" id="KW-0325">Glycoprotein</keyword>
<gene>
    <name evidence="4" type="ORF">LYPA_23C006330</name>
</gene>
<comment type="caution">
    <text evidence="2">Lacks conserved residue(s) required for the propagation of feature annotation.</text>
</comment>
<reference evidence="4 5" key="1">
    <citation type="submission" date="2019-01" db="EMBL/GenBank/DDBJ databases">
        <authorList>
            <person name="Alioto T."/>
            <person name="Alioto T."/>
        </authorList>
    </citation>
    <scope>NUCLEOTIDE SEQUENCE [LARGE SCALE GENOMIC DNA]</scope>
</reference>
<dbReference type="GO" id="GO:0030215">
    <property type="term" value="F:semaphorin receptor binding"/>
    <property type="evidence" value="ECO:0007669"/>
    <property type="project" value="InterPro"/>
</dbReference>
<feature type="domain" description="Sema" evidence="3">
    <location>
        <begin position="6"/>
        <end position="261"/>
    </location>
</feature>
<dbReference type="SUPFAM" id="SSF101912">
    <property type="entry name" value="Sema domain"/>
    <property type="match status" value="1"/>
</dbReference>
<dbReference type="EMBL" id="CAAGRJ010025223">
    <property type="protein sequence ID" value="VFV37942.1"/>
    <property type="molecule type" value="Genomic_DNA"/>
</dbReference>
<evidence type="ECO:0000256" key="1">
    <source>
        <dbReference type="ARBA" id="ARBA00023180"/>
    </source>
</evidence>
<dbReference type="InterPro" id="IPR001627">
    <property type="entry name" value="Semap_dom"/>
</dbReference>
<dbReference type="GO" id="GO:0001755">
    <property type="term" value="P:neural crest cell migration"/>
    <property type="evidence" value="ECO:0007669"/>
    <property type="project" value="TreeGrafter"/>
</dbReference>
<dbReference type="AlphaFoldDB" id="A0A485P6M9"/>
<evidence type="ECO:0000259" key="3">
    <source>
        <dbReference type="PROSITE" id="PS51004"/>
    </source>
</evidence>
<evidence type="ECO:0000256" key="2">
    <source>
        <dbReference type="PROSITE-ProRule" id="PRU00352"/>
    </source>
</evidence>
<dbReference type="PROSITE" id="PS51004">
    <property type="entry name" value="SEMA"/>
    <property type="match status" value="1"/>
</dbReference>
<protein>
    <submittedName>
        <fullName evidence="4">Semaphorin-4b</fullName>
    </submittedName>
</protein>
<evidence type="ECO:0000313" key="4">
    <source>
        <dbReference type="EMBL" id="VFV37942.1"/>
    </source>
</evidence>